<evidence type="ECO:0000256" key="11">
    <source>
        <dbReference type="SAM" id="Phobius"/>
    </source>
</evidence>
<dbReference type="RefSeq" id="WP_344802306.1">
    <property type="nucleotide sequence ID" value="NZ_BAABBO010000001.1"/>
</dbReference>
<evidence type="ECO:0000256" key="10">
    <source>
        <dbReference type="ARBA" id="ARBA00023136"/>
    </source>
</evidence>
<dbReference type="Pfam" id="PF00672">
    <property type="entry name" value="HAMP"/>
    <property type="match status" value="1"/>
</dbReference>
<evidence type="ECO:0000256" key="2">
    <source>
        <dbReference type="ARBA" id="ARBA00004370"/>
    </source>
</evidence>
<dbReference type="PRINTS" id="PR00344">
    <property type="entry name" value="BCTRLSENSOR"/>
</dbReference>
<comment type="caution">
    <text evidence="14">The sequence shown here is derived from an EMBL/GenBank/DDBJ whole genome shotgun (WGS) entry which is preliminary data.</text>
</comment>
<protein>
    <recommendedName>
        <fullName evidence="3">histidine kinase</fullName>
        <ecNumber evidence="3">2.7.13.3</ecNumber>
    </recommendedName>
</protein>
<keyword evidence="8 11" id="KW-1133">Transmembrane helix</keyword>
<evidence type="ECO:0000256" key="9">
    <source>
        <dbReference type="ARBA" id="ARBA00023012"/>
    </source>
</evidence>
<dbReference type="InterPro" id="IPR005467">
    <property type="entry name" value="His_kinase_dom"/>
</dbReference>
<dbReference type="InterPro" id="IPR036890">
    <property type="entry name" value="HATPase_C_sf"/>
</dbReference>
<keyword evidence="15" id="KW-1185">Reference proteome</keyword>
<evidence type="ECO:0000256" key="5">
    <source>
        <dbReference type="ARBA" id="ARBA00022679"/>
    </source>
</evidence>
<keyword evidence="10 11" id="KW-0472">Membrane</keyword>
<dbReference type="SMART" id="SM00387">
    <property type="entry name" value="HATPase_c"/>
    <property type="match status" value="1"/>
</dbReference>
<evidence type="ECO:0000256" key="4">
    <source>
        <dbReference type="ARBA" id="ARBA00022553"/>
    </source>
</evidence>
<feature type="domain" description="Histidine kinase" evidence="12">
    <location>
        <begin position="233"/>
        <end position="445"/>
    </location>
</feature>
<proteinExistence type="predicted"/>
<comment type="catalytic activity">
    <reaction evidence="1">
        <text>ATP + protein L-histidine = ADP + protein N-phospho-L-histidine.</text>
        <dbReference type="EC" id="2.7.13.3"/>
    </reaction>
</comment>
<evidence type="ECO:0000256" key="8">
    <source>
        <dbReference type="ARBA" id="ARBA00022989"/>
    </source>
</evidence>
<evidence type="ECO:0000256" key="7">
    <source>
        <dbReference type="ARBA" id="ARBA00022777"/>
    </source>
</evidence>
<feature type="transmembrane region" description="Helical" evidence="11">
    <location>
        <begin position="152"/>
        <end position="175"/>
    </location>
</feature>
<dbReference type="InterPro" id="IPR003594">
    <property type="entry name" value="HATPase_dom"/>
</dbReference>
<dbReference type="SUPFAM" id="SSF55874">
    <property type="entry name" value="ATPase domain of HSP90 chaperone/DNA topoisomerase II/histidine kinase"/>
    <property type="match status" value="1"/>
</dbReference>
<evidence type="ECO:0000259" key="12">
    <source>
        <dbReference type="PROSITE" id="PS50109"/>
    </source>
</evidence>
<keyword evidence="7 14" id="KW-0418">Kinase</keyword>
<accession>A0ABP7NJD4</accession>
<gene>
    <name evidence="14" type="ORF">GCM10022278_01650</name>
</gene>
<reference evidence="15" key="1">
    <citation type="journal article" date="2019" name="Int. J. Syst. Evol. Microbiol.">
        <title>The Global Catalogue of Microorganisms (GCM) 10K type strain sequencing project: providing services to taxonomists for standard genome sequencing and annotation.</title>
        <authorList>
            <consortium name="The Broad Institute Genomics Platform"/>
            <consortium name="The Broad Institute Genome Sequencing Center for Infectious Disease"/>
            <person name="Wu L."/>
            <person name="Ma J."/>
        </authorList>
    </citation>
    <scope>NUCLEOTIDE SEQUENCE [LARGE SCALE GENOMIC DNA]</scope>
    <source>
        <strain evidence="15">JCM 17555</strain>
    </source>
</reference>
<evidence type="ECO:0000259" key="13">
    <source>
        <dbReference type="PROSITE" id="PS50885"/>
    </source>
</evidence>
<sequence length="450" mass="49710">MIQTSLFRTAGFHYAAWSALVFGLSAMILGVFVYYSVRENMEQQLQDNITAETAQLLGDYGDQGIEELRHDIRERIERNPTPRLFYTLENAEGDTVFDRLPLASKDGWSKLALSGRSDRLMLTTTLDDGFRLGVAADTRSIVQLGQGLRQTILIALAGMLLLSVLSGLLVSWRFLNRVDQFKRTAEKVGAGALTERIPLDEVGDDFDQLALAINRMLDRIEQLMNDVRYVSVGIAHDLRTPLGTLRQRLERLATLQATDEAREASEEALKVLDETMKTFSALLTIGELDSGSATLGFESIDLSALFETLMDAYGPIAEERQVRLDCEVQGQVRMTGDRQLIMQLFTNLLDNAFSHNDGRFSLSLQTYQTDTGIEVVVADTGKGVPRSAFTEVLKPFHRLDASRHTPGTGLGLSLAASIAARHGARMVLEDNAPGLRVTVSFLTQLGGRAH</sequence>
<dbReference type="EMBL" id="BAABBO010000001">
    <property type="protein sequence ID" value="GAA3946154.1"/>
    <property type="molecule type" value="Genomic_DNA"/>
</dbReference>
<evidence type="ECO:0000313" key="15">
    <source>
        <dbReference type="Proteomes" id="UP001501337"/>
    </source>
</evidence>
<dbReference type="Gene3D" id="1.10.287.130">
    <property type="match status" value="1"/>
</dbReference>
<evidence type="ECO:0000256" key="1">
    <source>
        <dbReference type="ARBA" id="ARBA00000085"/>
    </source>
</evidence>
<dbReference type="PROSITE" id="PS50109">
    <property type="entry name" value="HIS_KIN"/>
    <property type="match status" value="1"/>
</dbReference>
<dbReference type="EC" id="2.7.13.3" evidence="3"/>
<dbReference type="CDD" id="cd06225">
    <property type="entry name" value="HAMP"/>
    <property type="match status" value="1"/>
</dbReference>
<feature type="transmembrane region" description="Helical" evidence="11">
    <location>
        <begin position="12"/>
        <end position="35"/>
    </location>
</feature>
<dbReference type="Gene3D" id="3.30.565.10">
    <property type="entry name" value="Histidine kinase-like ATPase, C-terminal domain"/>
    <property type="match status" value="1"/>
</dbReference>
<dbReference type="InterPro" id="IPR003660">
    <property type="entry name" value="HAMP_dom"/>
</dbReference>
<organism evidence="14 15">
    <name type="scientific">Allohahella marinimesophila</name>
    <dbReference type="NCBI Taxonomy" id="1054972"/>
    <lineage>
        <taxon>Bacteria</taxon>
        <taxon>Pseudomonadati</taxon>
        <taxon>Pseudomonadota</taxon>
        <taxon>Gammaproteobacteria</taxon>
        <taxon>Oceanospirillales</taxon>
        <taxon>Hahellaceae</taxon>
        <taxon>Allohahella</taxon>
    </lineage>
</organism>
<dbReference type="GO" id="GO:0016301">
    <property type="term" value="F:kinase activity"/>
    <property type="evidence" value="ECO:0007669"/>
    <property type="project" value="UniProtKB-KW"/>
</dbReference>
<dbReference type="PANTHER" id="PTHR45436:SF8">
    <property type="entry name" value="HISTIDINE KINASE"/>
    <property type="match status" value="1"/>
</dbReference>
<comment type="subcellular location">
    <subcellularLocation>
        <location evidence="2">Membrane</location>
    </subcellularLocation>
</comment>
<dbReference type="SMART" id="SM00304">
    <property type="entry name" value="HAMP"/>
    <property type="match status" value="1"/>
</dbReference>
<evidence type="ECO:0000256" key="3">
    <source>
        <dbReference type="ARBA" id="ARBA00012438"/>
    </source>
</evidence>
<dbReference type="InterPro" id="IPR004358">
    <property type="entry name" value="Sig_transdc_His_kin-like_C"/>
</dbReference>
<keyword evidence="4" id="KW-0597">Phosphoprotein</keyword>
<dbReference type="InterPro" id="IPR050428">
    <property type="entry name" value="TCS_sensor_his_kinase"/>
</dbReference>
<feature type="domain" description="HAMP" evidence="13">
    <location>
        <begin position="172"/>
        <end position="225"/>
    </location>
</feature>
<dbReference type="SUPFAM" id="SSF158472">
    <property type="entry name" value="HAMP domain-like"/>
    <property type="match status" value="1"/>
</dbReference>
<dbReference type="InterPro" id="IPR003661">
    <property type="entry name" value="HisK_dim/P_dom"/>
</dbReference>
<dbReference type="CDD" id="cd00082">
    <property type="entry name" value="HisKA"/>
    <property type="match status" value="1"/>
</dbReference>
<dbReference type="PANTHER" id="PTHR45436">
    <property type="entry name" value="SENSOR HISTIDINE KINASE YKOH"/>
    <property type="match status" value="1"/>
</dbReference>
<dbReference type="Pfam" id="PF02518">
    <property type="entry name" value="HATPase_c"/>
    <property type="match status" value="1"/>
</dbReference>
<evidence type="ECO:0000256" key="6">
    <source>
        <dbReference type="ARBA" id="ARBA00022692"/>
    </source>
</evidence>
<keyword evidence="6 11" id="KW-0812">Transmembrane</keyword>
<dbReference type="InterPro" id="IPR036097">
    <property type="entry name" value="HisK_dim/P_sf"/>
</dbReference>
<keyword evidence="5" id="KW-0808">Transferase</keyword>
<dbReference type="Proteomes" id="UP001501337">
    <property type="component" value="Unassembled WGS sequence"/>
</dbReference>
<dbReference type="PROSITE" id="PS50885">
    <property type="entry name" value="HAMP"/>
    <property type="match status" value="1"/>
</dbReference>
<keyword evidence="9" id="KW-0902">Two-component regulatory system</keyword>
<evidence type="ECO:0000313" key="14">
    <source>
        <dbReference type="EMBL" id="GAA3946154.1"/>
    </source>
</evidence>
<dbReference type="SUPFAM" id="SSF47384">
    <property type="entry name" value="Homodimeric domain of signal transducing histidine kinase"/>
    <property type="match status" value="1"/>
</dbReference>
<name>A0ABP7NJD4_9GAMM</name>